<dbReference type="InterPro" id="IPR032675">
    <property type="entry name" value="LRR_dom_sf"/>
</dbReference>
<evidence type="ECO:0000313" key="3">
    <source>
        <dbReference type="EMBL" id="KAH3681770.1"/>
    </source>
</evidence>
<gene>
    <name evidence="3" type="ORF">WICPIJ_007264</name>
</gene>
<feature type="domain" description="F-box" evidence="2">
    <location>
        <begin position="2"/>
        <end position="59"/>
    </location>
</feature>
<feature type="compositionally biased region" description="Low complexity" evidence="1">
    <location>
        <begin position="266"/>
        <end position="290"/>
    </location>
</feature>
<evidence type="ECO:0000259" key="2">
    <source>
        <dbReference type="PROSITE" id="PS50181"/>
    </source>
</evidence>
<proteinExistence type="predicted"/>
<organism evidence="3 4">
    <name type="scientific">Wickerhamomyces pijperi</name>
    <name type="common">Yeast</name>
    <name type="synonym">Pichia pijperi</name>
    <dbReference type="NCBI Taxonomy" id="599730"/>
    <lineage>
        <taxon>Eukaryota</taxon>
        <taxon>Fungi</taxon>
        <taxon>Dikarya</taxon>
        <taxon>Ascomycota</taxon>
        <taxon>Saccharomycotina</taxon>
        <taxon>Saccharomycetes</taxon>
        <taxon>Phaffomycetales</taxon>
        <taxon>Wickerhamomycetaceae</taxon>
        <taxon>Wickerhamomyces</taxon>
    </lineage>
</organism>
<name>A0A9P8TK88_WICPI</name>
<comment type="caution">
    <text evidence="3">The sequence shown here is derived from an EMBL/GenBank/DDBJ whole genome shotgun (WGS) entry which is preliminary data.</text>
</comment>
<keyword evidence="4" id="KW-1185">Reference proteome</keyword>
<evidence type="ECO:0000256" key="1">
    <source>
        <dbReference type="SAM" id="MobiDB-lite"/>
    </source>
</evidence>
<protein>
    <recommendedName>
        <fullName evidence="2">F-box domain-containing protein</fullName>
    </recommendedName>
</protein>
<reference evidence="3" key="1">
    <citation type="journal article" date="2021" name="Open Biol.">
        <title>Shared evolutionary footprints suggest mitochondrial oxidative damage underlies multiple complex I losses in fungi.</title>
        <authorList>
            <person name="Schikora-Tamarit M.A."/>
            <person name="Marcet-Houben M."/>
            <person name="Nosek J."/>
            <person name="Gabaldon T."/>
        </authorList>
    </citation>
    <scope>NUCLEOTIDE SEQUENCE</scope>
    <source>
        <strain evidence="3">CBS2887</strain>
    </source>
</reference>
<dbReference type="InterPro" id="IPR001810">
    <property type="entry name" value="F-box_dom"/>
</dbReference>
<evidence type="ECO:0000313" key="4">
    <source>
        <dbReference type="Proteomes" id="UP000774326"/>
    </source>
</evidence>
<dbReference type="Gene3D" id="3.80.10.10">
    <property type="entry name" value="Ribonuclease Inhibitor"/>
    <property type="match status" value="1"/>
</dbReference>
<dbReference type="EMBL" id="JAEUBG010004209">
    <property type="protein sequence ID" value="KAH3681770.1"/>
    <property type="molecule type" value="Genomic_DNA"/>
</dbReference>
<reference evidence="3" key="2">
    <citation type="submission" date="2021-01" db="EMBL/GenBank/DDBJ databases">
        <authorList>
            <person name="Schikora-Tamarit M.A."/>
        </authorList>
    </citation>
    <scope>NUCLEOTIDE SEQUENCE</scope>
    <source>
        <strain evidence="3">CBS2887</strain>
    </source>
</reference>
<dbReference type="SUPFAM" id="SSF52047">
    <property type="entry name" value="RNI-like"/>
    <property type="match status" value="1"/>
</dbReference>
<feature type="region of interest" description="Disordered" evidence="1">
    <location>
        <begin position="256"/>
        <end position="298"/>
    </location>
</feature>
<sequence length="790" mass="89926">MTFPLQRLPSEIVTKILRELGSADYREISLIPSLFDLVKDSFIIITDKQGSDLQYFQYLHTTHSIPIIDIFEIERHQIDSNKIYLIECHHQATYEKNKFQIMTLMQSTFRQFLVIPRLPSAVIGDSLKRQEARAFVTYLSEFPGLTLVLNSREKNLIFDDTLCLDVNRVELPQGIQKFEMSLTTVTTGSYQFSIPRDQVIDEIILDRVRQDVIDILPLEQCKTLTITAPLISEIEALVRENTANISALLAQEDVSFESSENESDTASETSNSEAGSSESSSSSSSGGSNEYFEEEDEHDTDMMHTNDPIVFTLADSHHLETLVIKGTQHCQLENLSSLQTAEIYLIDKQLEDENSLTIRNCPSLKSLTITHCSKTRPCSITLSLPETAAMKVLLINTCCLPIPPTINTYSINGQQLLNPKSFNIIKLPSMSAMSRLIDISEPFENLTHLSLHVYNKHDRELLRSCYMPRLHSMMFYNNDPSSYYAYPLLTAPKLHEVHLMSVKHDSHFKDMVRSFPSLKALSVNEVAQCTLTPEVDQINNYLKVLEVTTVDSLRSAFDLIRTARYGLLRTLKLTSSFIHPLPSDFKLSFFAPKLLTLDITMPNCLSDQEQIRDQNQSLKNQFTLEGFPNLQKFKFISTFTKVTVSNCPSLEVINIPLPYASDSQLKLIGSFEKLRVINLGNLPQADYFRIINENAQVIDISKLVPIHQNITDQDLSKLIAICGFDKKSADKWDETIADKKFGCKTYTSAEDWNEFVLGYKEFVVSRLSIEDEDEKFNLLEAYLKTLNKRK</sequence>
<dbReference type="PROSITE" id="PS50181">
    <property type="entry name" value="FBOX"/>
    <property type="match status" value="1"/>
</dbReference>
<accession>A0A9P8TK88</accession>
<dbReference type="Proteomes" id="UP000774326">
    <property type="component" value="Unassembled WGS sequence"/>
</dbReference>
<dbReference type="AlphaFoldDB" id="A0A9P8TK88"/>